<organism evidence="4 5">
    <name type="scientific">Quillaja saponaria</name>
    <name type="common">Soap bark tree</name>
    <dbReference type="NCBI Taxonomy" id="32244"/>
    <lineage>
        <taxon>Eukaryota</taxon>
        <taxon>Viridiplantae</taxon>
        <taxon>Streptophyta</taxon>
        <taxon>Embryophyta</taxon>
        <taxon>Tracheophyta</taxon>
        <taxon>Spermatophyta</taxon>
        <taxon>Magnoliopsida</taxon>
        <taxon>eudicotyledons</taxon>
        <taxon>Gunneridae</taxon>
        <taxon>Pentapetalae</taxon>
        <taxon>rosids</taxon>
        <taxon>fabids</taxon>
        <taxon>Fabales</taxon>
        <taxon>Quillajaceae</taxon>
        <taxon>Quillaja</taxon>
    </lineage>
</organism>
<dbReference type="GO" id="GO:0003682">
    <property type="term" value="F:chromatin binding"/>
    <property type="evidence" value="ECO:0007669"/>
    <property type="project" value="InterPro"/>
</dbReference>
<dbReference type="PANTHER" id="PTHR47073">
    <property type="entry name" value="PROTEIN ANTI-SILENCING 1"/>
    <property type="match status" value="1"/>
</dbReference>
<keyword evidence="5" id="KW-1185">Reference proteome</keyword>
<keyword evidence="1" id="KW-0694">RNA-binding</keyword>
<proteinExistence type="predicted"/>
<dbReference type="EMBL" id="JARAOO010000011">
    <property type="protein sequence ID" value="KAJ7951855.1"/>
    <property type="molecule type" value="Genomic_DNA"/>
</dbReference>
<evidence type="ECO:0000259" key="2">
    <source>
        <dbReference type="PROSITE" id="PS50102"/>
    </source>
</evidence>
<gene>
    <name evidence="4" type="ORF">O6P43_027839</name>
</gene>
<dbReference type="CDD" id="cd00590">
    <property type="entry name" value="RRM_SF"/>
    <property type="match status" value="1"/>
</dbReference>
<dbReference type="FunFam" id="2.30.30.490:FF:000017">
    <property type="entry name" value="Bromo-adjacent homology (BAH) domain-containing protein"/>
    <property type="match status" value="1"/>
</dbReference>
<reference evidence="4" key="1">
    <citation type="journal article" date="2023" name="Science">
        <title>Elucidation of the pathway for biosynthesis of saponin adjuvants from the soapbark tree.</title>
        <authorList>
            <person name="Reed J."/>
            <person name="Orme A."/>
            <person name="El-Demerdash A."/>
            <person name="Owen C."/>
            <person name="Martin L.B.B."/>
            <person name="Misra R.C."/>
            <person name="Kikuchi S."/>
            <person name="Rejzek M."/>
            <person name="Martin A.C."/>
            <person name="Harkess A."/>
            <person name="Leebens-Mack J."/>
            <person name="Louveau T."/>
            <person name="Stephenson M.J."/>
            <person name="Osbourn A."/>
        </authorList>
    </citation>
    <scope>NUCLEOTIDE SEQUENCE</scope>
    <source>
        <strain evidence="4">S10</strain>
    </source>
</reference>
<dbReference type="InterPro" id="IPR012677">
    <property type="entry name" value="Nucleotide-bd_a/b_plait_sf"/>
</dbReference>
<dbReference type="Gene3D" id="3.30.70.330">
    <property type="match status" value="1"/>
</dbReference>
<dbReference type="Pfam" id="PF01426">
    <property type="entry name" value="BAH"/>
    <property type="match status" value="1"/>
</dbReference>
<dbReference type="Pfam" id="PF00076">
    <property type="entry name" value="RRM_1"/>
    <property type="match status" value="1"/>
</dbReference>
<evidence type="ECO:0000313" key="4">
    <source>
        <dbReference type="EMBL" id="KAJ7951855.1"/>
    </source>
</evidence>
<dbReference type="Gene3D" id="2.30.30.490">
    <property type="match status" value="1"/>
</dbReference>
<name>A0AAD7PEI8_QUISA</name>
<dbReference type="GO" id="GO:0003723">
    <property type="term" value="F:RNA binding"/>
    <property type="evidence" value="ECO:0007669"/>
    <property type="project" value="UniProtKB-UniRule"/>
</dbReference>
<feature type="domain" description="BAH" evidence="3">
    <location>
        <begin position="38"/>
        <end position="163"/>
    </location>
</feature>
<feature type="domain" description="RRM" evidence="2">
    <location>
        <begin position="370"/>
        <end position="452"/>
    </location>
</feature>
<dbReference type="InterPro" id="IPR043151">
    <property type="entry name" value="BAH_sf"/>
</dbReference>
<evidence type="ECO:0000313" key="5">
    <source>
        <dbReference type="Proteomes" id="UP001163823"/>
    </source>
</evidence>
<comment type="caution">
    <text evidence="4">The sequence shown here is derived from an EMBL/GenBank/DDBJ whole genome shotgun (WGS) entry which is preliminary data.</text>
</comment>
<dbReference type="SUPFAM" id="SSF54928">
    <property type="entry name" value="RNA-binding domain, RBD"/>
    <property type="match status" value="1"/>
</dbReference>
<evidence type="ECO:0000256" key="1">
    <source>
        <dbReference type="PROSITE-ProRule" id="PRU00176"/>
    </source>
</evidence>
<protein>
    <submittedName>
        <fullName evidence="4">Bromo-adjacent domain-containing protein, putative isoform 1</fullName>
    </submittedName>
</protein>
<dbReference type="KEGG" id="qsa:O6P43_027839"/>
<dbReference type="InterPro" id="IPR035979">
    <property type="entry name" value="RBD_domain_sf"/>
</dbReference>
<dbReference type="PROSITE" id="PS51038">
    <property type="entry name" value="BAH"/>
    <property type="match status" value="1"/>
</dbReference>
<dbReference type="PROSITE" id="PS50102">
    <property type="entry name" value="RRM"/>
    <property type="match status" value="1"/>
</dbReference>
<dbReference type="InterPro" id="IPR001025">
    <property type="entry name" value="BAH_dom"/>
</dbReference>
<dbReference type="AlphaFoldDB" id="A0AAD7PEI8"/>
<dbReference type="PANTHER" id="PTHR47073:SF7">
    <property type="entry name" value="BAH DOMAIN-CONTAINING PROTEIN"/>
    <property type="match status" value="1"/>
</dbReference>
<dbReference type="InterPro" id="IPR000504">
    <property type="entry name" value="RRM_dom"/>
</dbReference>
<evidence type="ECO:0000259" key="3">
    <source>
        <dbReference type="PROSITE" id="PS51038"/>
    </source>
</evidence>
<sequence length="537" mass="61468">MQHLAEANVENFKWGNKKGVGRINKDVNFYDSFTYEGVDYFLYDCIYFYRTGDLETSIGKLVKIYETPTHEKKVKVVWFFRPIEIRNFLGDDKPQWNEVFLASGQGTGLSNINFLEDVIGKCNIICTSMDKRNPQASIAELKKADYIFYRTFDVGNFVIREKFADAIAGIKVEHFFNGKKDQENNNSPCIGTNLKQLNERSHLSSKLDKVVRNPAADCKVDAGKESAVKASKRATDMEGDKISFLDVRPKPPFDSNWTKPCISENQVKEKTKVRCFESVLSNSTPKSYPYKKRKIVESKSSSSQSRGPIMKEYFEVKERTTSDKAAVQLQEDKSTGQILEVTRRPEAERRNWFKNLPWEERLQRAQEVGTLVLLNNLDPSYTSAEVEDLVWHAFNQKVEAKMISSTFSGSHYGKAFVIFKSKVAAEFAMSELNRRCLLLGDGRVVTASKGTVRAPGNTGCFSGHLIIDKVVLQKQRDEMKNAVSTSHCSQPNTIEYEMALQWQVLQHKSDAWWKALYQKQRAEIQNCRSRLKKDYII</sequence>
<dbReference type="Proteomes" id="UP001163823">
    <property type="component" value="Chromosome 11"/>
</dbReference>
<accession>A0AAD7PEI8</accession>